<dbReference type="Proteomes" id="UP000280834">
    <property type="component" value="Unassembled WGS sequence"/>
</dbReference>
<evidence type="ECO:0000313" key="2">
    <source>
        <dbReference type="EMBL" id="VDO14394.1"/>
    </source>
</evidence>
<reference evidence="4" key="1">
    <citation type="submission" date="2017-02" db="UniProtKB">
        <authorList>
            <consortium name="WormBaseParasite"/>
        </authorList>
    </citation>
    <scope>IDENTIFICATION</scope>
</reference>
<dbReference type="AlphaFoldDB" id="A0A0R3QC86"/>
<dbReference type="EMBL" id="UZAG01002906">
    <property type="protein sequence ID" value="VDO14394.1"/>
    <property type="molecule type" value="Genomic_DNA"/>
</dbReference>
<accession>A0A0R3QC86</accession>
<proteinExistence type="predicted"/>
<reference evidence="2 3" key="2">
    <citation type="submission" date="2018-11" db="EMBL/GenBank/DDBJ databases">
        <authorList>
            <consortium name="Pathogen Informatics"/>
        </authorList>
    </citation>
    <scope>NUCLEOTIDE SEQUENCE [LARGE SCALE GENOMIC DNA]</scope>
</reference>
<organism evidence="4">
    <name type="scientific">Brugia timori</name>
    <dbReference type="NCBI Taxonomy" id="42155"/>
    <lineage>
        <taxon>Eukaryota</taxon>
        <taxon>Metazoa</taxon>
        <taxon>Ecdysozoa</taxon>
        <taxon>Nematoda</taxon>
        <taxon>Chromadorea</taxon>
        <taxon>Rhabditida</taxon>
        <taxon>Spirurina</taxon>
        <taxon>Spiruromorpha</taxon>
        <taxon>Filarioidea</taxon>
        <taxon>Onchocercidae</taxon>
        <taxon>Brugia</taxon>
    </lineage>
</organism>
<gene>
    <name evidence="2" type="ORF">BTMF_LOCUS3266</name>
</gene>
<sequence>MAPLRPNGGPLSSHTGTTSITLPFRGQFMNHVVQMSLPPRMPDG</sequence>
<dbReference type="WBParaSite" id="BTMF_0000396601-mRNA-1">
    <property type="protein sequence ID" value="BTMF_0000396601-mRNA-1"/>
    <property type="gene ID" value="BTMF_0000396601"/>
</dbReference>
<feature type="region of interest" description="Disordered" evidence="1">
    <location>
        <begin position="1"/>
        <end position="20"/>
    </location>
</feature>
<evidence type="ECO:0000256" key="1">
    <source>
        <dbReference type="SAM" id="MobiDB-lite"/>
    </source>
</evidence>
<evidence type="ECO:0000313" key="3">
    <source>
        <dbReference type="Proteomes" id="UP000280834"/>
    </source>
</evidence>
<protein>
    <submittedName>
        <fullName evidence="4">Alternative protein</fullName>
    </submittedName>
</protein>
<evidence type="ECO:0000313" key="4">
    <source>
        <dbReference type="WBParaSite" id="BTMF_0000396601-mRNA-1"/>
    </source>
</evidence>
<feature type="compositionally biased region" description="Polar residues" evidence="1">
    <location>
        <begin position="10"/>
        <end position="20"/>
    </location>
</feature>
<keyword evidence="3" id="KW-1185">Reference proteome</keyword>
<name>A0A0R3QC86_9BILA</name>